<reference evidence="4" key="1">
    <citation type="journal article" date="2020" name="Stud. Mycol.">
        <title>101 Dothideomycetes genomes: a test case for predicting lifestyles and emergence of pathogens.</title>
        <authorList>
            <person name="Haridas S."/>
            <person name="Albert R."/>
            <person name="Binder M."/>
            <person name="Bloem J."/>
            <person name="Labutti K."/>
            <person name="Salamov A."/>
            <person name="Andreopoulos B."/>
            <person name="Baker S."/>
            <person name="Barry K."/>
            <person name="Bills G."/>
            <person name="Bluhm B."/>
            <person name="Cannon C."/>
            <person name="Castanera R."/>
            <person name="Culley D."/>
            <person name="Daum C."/>
            <person name="Ezra D."/>
            <person name="Gonzalez J."/>
            <person name="Henrissat B."/>
            <person name="Kuo A."/>
            <person name="Liang C."/>
            <person name="Lipzen A."/>
            <person name="Lutzoni F."/>
            <person name="Magnuson J."/>
            <person name="Mondo S."/>
            <person name="Nolan M."/>
            <person name="Ohm R."/>
            <person name="Pangilinan J."/>
            <person name="Park H.-J."/>
            <person name="Ramirez L."/>
            <person name="Alfaro M."/>
            <person name="Sun H."/>
            <person name="Tritt A."/>
            <person name="Yoshinaga Y."/>
            <person name="Zwiers L.-H."/>
            <person name="Turgeon B."/>
            <person name="Goodwin S."/>
            <person name="Spatafora J."/>
            <person name="Crous P."/>
            <person name="Grigoriev I."/>
        </authorList>
    </citation>
    <scope>NUCLEOTIDE SEQUENCE</scope>
    <source>
        <strain evidence="4">CBS 133067</strain>
    </source>
</reference>
<dbReference type="SUPFAM" id="SSF48350">
    <property type="entry name" value="GTPase activation domain, GAP"/>
    <property type="match status" value="1"/>
</dbReference>
<dbReference type="GO" id="GO:0005737">
    <property type="term" value="C:cytoplasm"/>
    <property type="evidence" value="ECO:0007669"/>
    <property type="project" value="TreeGrafter"/>
</dbReference>
<evidence type="ECO:0000313" key="5">
    <source>
        <dbReference type="Proteomes" id="UP000799772"/>
    </source>
</evidence>
<dbReference type="Pfam" id="PF13716">
    <property type="entry name" value="CRAL_TRIO_2"/>
    <property type="match status" value="1"/>
</dbReference>
<dbReference type="Gene3D" id="3.40.525.10">
    <property type="entry name" value="CRAL-TRIO lipid binding domain"/>
    <property type="match status" value="1"/>
</dbReference>
<dbReference type="GO" id="GO:0005096">
    <property type="term" value="F:GTPase activator activity"/>
    <property type="evidence" value="ECO:0007669"/>
    <property type="project" value="TreeGrafter"/>
</dbReference>
<evidence type="ECO:0000259" key="2">
    <source>
        <dbReference type="PROSITE" id="PS50191"/>
    </source>
</evidence>
<dbReference type="CDD" id="cd00159">
    <property type="entry name" value="RhoGAP"/>
    <property type="match status" value="1"/>
</dbReference>
<comment type="caution">
    <text evidence="4">The sequence shown here is derived from an EMBL/GenBank/DDBJ whole genome shotgun (WGS) entry which is preliminary data.</text>
</comment>
<dbReference type="Gene3D" id="1.10.555.10">
    <property type="entry name" value="Rho GTPase activation protein"/>
    <property type="match status" value="1"/>
</dbReference>
<feature type="compositionally biased region" description="Basic and acidic residues" evidence="1">
    <location>
        <begin position="604"/>
        <end position="615"/>
    </location>
</feature>
<dbReference type="GO" id="GO:0007264">
    <property type="term" value="P:small GTPase-mediated signal transduction"/>
    <property type="evidence" value="ECO:0007669"/>
    <property type="project" value="TreeGrafter"/>
</dbReference>
<dbReference type="InterPro" id="IPR008936">
    <property type="entry name" value="Rho_GTPase_activation_prot"/>
</dbReference>
<organism evidence="4 5">
    <name type="scientific">Rhizodiscina lignyota</name>
    <dbReference type="NCBI Taxonomy" id="1504668"/>
    <lineage>
        <taxon>Eukaryota</taxon>
        <taxon>Fungi</taxon>
        <taxon>Dikarya</taxon>
        <taxon>Ascomycota</taxon>
        <taxon>Pezizomycotina</taxon>
        <taxon>Dothideomycetes</taxon>
        <taxon>Pleosporomycetidae</taxon>
        <taxon>Aulographales</taxon>
        <taxon>Rhizodiscinaceae</taxon>
        <taxon>Rhizodiscina</taxon>
    </lineage>
</organism>
<dbReference type="SMART" id="SM00324">
    <property type="entry name" value="RhoGAP"/>
    <property type="match status" value="1"/>
</dbReference>
<dbReference type="PROSITE" id="PS50191">
    <property type="entry name" value="CRAL_TRIO"/>
    <property type="match status" value="1"/>
</dbReference>
<feature type="region of interest" description="Disordered" evidence="1">
    <location>
        <begin position="637"/>
        <end position="697"/>
    </location>
</feature>
<dbReference type="InterPro" id="IPR000198">
    <property type="entry name" value="RhoGAP_dom"/>
</dbReference>
<keyword evidence="5" id="KW-1185">Reference proteome</keyword>
<feature type="domain" description="CRAL-TRIO" evidence="2">
    <location>
        <begin position="31"/>
        <end position="187"/>
    </location>
</feature>
<proteinExistence type="predicted"/>
<dbReference type="SUPFAM" id="SSF52087">
    <property type="entry name" value="CRAL/TRIO domain"/>
    <property type="match status" value="1"/>
</dbReference>
<evidence type="ECO:0000259" key="3">
    <source>
        <dbReference type="PROSITE" id="PS50238"/>
    </source>
</evidence>
<feature type="region of interest" description="Disordered" evidence="1">
    <location>
        <begin position="501"/>
        <end position="532"/>
    </location>
</feature>
<dbReference type="InterPro" id="IPR036865">
    <property type="entry name" value="CRAL-TRIO_dom_sf"/>
</dbReference>
<feature type="domain" description="Rho-GAP" evidence="3">
    <location>
        <begin position="216"/>
        <end position="433"/>
    </location>
</feature>
<evidence type="ECO:0000313" key="4">
    <source>
        <dbReference type="EMBL" id="KAF2101042.1"/>
    </source>
</evidence>
<name>A0A9P4IM96_9PEZI</name>
<dbReference type="PROSITE" id="PS50238">
    <property type="entry name" value="RHOGAP"/>
    <property type="match status" value="1"/>
</dbReference>
<accession>A0A9P4IM96</accession>
<dbReference type="EMBL" id="ML978124">
    <property type="protein sequence ID" value="KAF2101042.1"/>
    <property type="molecule type" value="Genomic_DNA"/>
</dbReference>
<feature type="region of interest" description="Disordered" evidence="1">
    <location>
        <begin position="712"/>
        <end position="818"/>
    </location>
</feature>
<dbReference type="CDD" id="cd00170">
    <property type="entry name" value="SEC14"/>
    <property type="match status" value="1"/>
</dbReference>
<dbReference type="PANTHER" id="PTHR45808">
    <property type="entry name" value="RHO GTPASE-ACTIVATING PROTEIN 68F"/>
    <property type="match status" value="1"/>
</dbReference>
<feature type="region of interest" description="Disordered" evidence="1">
    <location>
        <begin position="600"/>
        <end position="621"/>
    </location>
</feature>
<feature type="compositionally biased region" description="Polar residues" evidence="1">
    <location>
        <begin position="718"/>
        <end position="731"/>
    </location>
</feature>
<dbReference type="InterPro" id="IPR001251">
    <property type="entry name" value="CRAL-TRIO_dom"/>
</dbReference>
<feature type="region of interest" description="Disordered" evidence="1">
    <location>
        <begin position="1"/>
        <end position="22"/>
    </location>
</feature>
<gene>
    <name evidence="4" type="ORF">NA57DRAFT_74634</name>
</gene>
<sequence length="818" mass="90092">MRSQIAQRFRGRNRSASLTAVPPPRDSPYYLPELAKVAKRILYRSPLPSHDGLPVYILNAAAFPDTFDIDYDSLLPYVLERLPGEDELLSGRNYEVVFLAGGPSEGAVSSKKSRPSWPWFIQAYQVLSRALRKRIQKLYIVHERSWVRILVEMFSTIVSPKSRRKIFHVSTLSQLALQIPIEDLLIPPSAYLYDRQLSPDIHAPYASGRRAFGAKLPLPRNAEGGFRLPRVLRETTSFILMGQNVKVEGIFRIPPHAKLKEILKEAYDRGQKYIIWKENHDTLPVPAYPRATATGVIIGEIEPVDAYGVYLATSLIKAWYSELRRPLFPTSAYADIRKLFDNQAQPIATETLTELVSPHSEFPMLPIASRQILVDHLIPMLSEVSGYEASNKMNADNLAMCFSPALLCGEDPMEDAKMSSIVRRILASAIERWEHGLREACHVTSDHFAAMLQPPAKIEEYEDPLDNGRVVAGSPAYYDAQKQTTGIIMQDNDLKKENAPPLPPRPAVPYESDQLTGWTDSVPRRKPAPRVSVPPRYSAVIAQDAVHMAESPLSYDAASAAVTDGFAPVTDLASGSVNGPPVETNEKPSQIILPKRKALTSDLLSEKQPSEEKTQIRSMSESQAALSGILAGQAAEFIRRKPVNSGKDTDDSAESSPTTVQPSSGIQRRAVSQAPGTQDASGTGKQGSDDSKFTKPTWAASAKPLLINTLAKPVYPSSGPNSASTTQDSPNSLPPPSYAPKARTPSPRLLQRMPSFEPSKPLQRQDSSDLRVPGKLNLKKPSVDDLRRLYEERAGTAKSLVEVSSPKNGTEPGFSPSE</sequence>
<protein>
    <recommendedName>
        <fullName evidence="6">Rho-GAP domain-containing protein</fullName>
    </recommendedName>
</protein>
<evidence type="ECO:0000256" key="1">
    <source>
        <dbReference type="SAM" id="MobiDB-lite"/>
    </source>
</evidence>
<dbReference type="AlphaFoldDB" id="A0A9P4IM96"/>
<dbReference type="OrthoDB" id="410651at2759"/>
<dbReference type="PANTHER" id="PTHR45808:SF2">
    <property type="entry name" value="RHO GTPASE-ACTIVATING PROTEIN 68F"/>
    <property type="match status" value="1"/>
</dbReference>
<evidence type="ECO:0008006" key="6">
    <source>
        <dbReference type="Google" id="ProtNLM"/>
    </source>
</evidence>
<feature type="compositionally biased region" description="Basic and acidic residues" evidence="1">
    <location>
        <begin position="781"/>
        <end position="795"/>
    </location>
</feature>
<feature type="compositionally biased region" description="Polar residues" evidence="1">
    <location>
        <begin position="654"/>
        <end position="666"/>
    </location>
</feature>
<dbReference type="Pfam" id="PF00620">
    <property type="entry name" value="RhoGAP"/>
    <property type="match status" value="1"/>
</dbReference>
<dbReference type="Proteomes" id="UP000799772">
    <property type="component" value="Unassembled WGS sequence"/>
</dbReference>
<feature type="compositionally biased region" description="Polar residues" evidence="1">
    <location>
        <begin position="674"/>
        <end position="683"/>
    </location>
</feature>